<evidence type="ECO:0000256" key="4">
    <source>
        <dbReference type="ARBA" id="ARBA00022574"/>
    </source>
</evidence>
<evidence type="ECO:0000256" key="12">
    <source>
        <dbReference type="PROSITE-ProRule" id="PRU00221"/>
    </source>
</evidence>
<dbReference type="InterPro" id="IPR004154">
    <property type="entry name" value="Anticodon-bd"/>
</dbReference>
<dbReference type="GO" id="GO:0005524">
    <property type="term" value="F:ATP binding"/>
    <property type="evidence" value="ECO:0007669"/>
    <property type="project" value="UniProtKB-KW"/>
</dbReference>
<feature type="region of interest" description="Disordered" evidence="14">
    <location>
        <begin position="244"/>
        <end position="292"/>
    </location>
</feature>
<evidence type="ECO:0000259" key="16">
    <source>
        <dbReference type="Pfam" id="PF24105"/>
    </source>
</evidence>
<keyword evidence="6" id="KW-0547">Nucleotide-binding</keyword>
<evidence type="ECO:0000256" key="6">
    <source>
        <dbReference type="ARBA" id="ARBA00022741"/>
    </source>
</evidence>
<dbReference type="InterPro" id="IPR045864">
    <property type="entry name" value="aa-tRNA-synth_II/BPL/LPL"/>
</dbReference>
<feature type="coiled-coil region" evidence="13">
    <location>
        <begin position="634"/>
        <end position="668"/>
    </location>
</feature>
<evidence type="ECO:0000256" key="5">
    <source>
        <dbReference type="ARBA" id="ARBA00022737"/>
    </source>
</evidence>
<evidence type="ECO:0000256" key="2">
    <source>
        <dbReference type="ARBA" id="ARBA00007306"/>
    </source>
</evidence>
<keyword evidence="13" id="KW-0175">Coiled coil</keyword>
<feature type="compositionally biased region" description="Basic and acidic residues" evidence="14">
    <location>
        <begin position="547"/>
        <end position="566"/>
    </location>
</feature>
<dbReference type="Pfam" id="PF24105">
    <property type="entry name" value="Beta-prop_CAF1B_HIR1"/>
    <property type="match status" value="1"/>
</dbReference>
<dbReference type="InterPro" id="IPR036322">
    <property type="entry name" value="WD40_repeat_dom_sf"/>
</dbReference>
<comment type="catalytic activity">
    <reaction evidence="11">
        <text>tRNA(His) + L-histidine + ATP = L-histidyl-tRNA(His) + AMP + diphosphate + H(+)</text>
        <dbReference type="Rhea" id="RHEA:17313"/>
        <dbReference type="Rhea" id="RHEA-COMP:9665"/>
        <dbReference type="Rhea" id="RHEA-COMP:9689"/>
        <dbReference type="ChEBI" id="CHEBI:15378"/>
        <dbReference type="ChEBI" id="CHEBI:30616"/>
        <dbReference type="ChEBI" id="CHEBI:33019"/>
        <dbReference type="ChEBI" id="CHEBI:57595"/>
        <dbReference type="ChEBI" id="CHEBI:78442"/>
        <dbReference type="ChEBI" id="CHEBI:78527"/>
        <dbReference type="ChEBI" id="CHEBI:456215"/>
        <dbReference type="EC" id="6.1.1.21"/>
    </reaction>
</comment>
<dbReference type="EC" id="6.1.1.21" evidence="3"/>
<dbReference type="InterPro" id="IPR001680">
    <property type="entry name" value="WD40_rpt"/>
</dbReference>
<dbReference type="PROSITE" id="PS00678">
    <property type="entry name" value="WD_REPEATS_1"/>
    <property type="match status" value="1"/>
</dbReference>
<dbReference type="SUPFAM" id="SSF52954">
    <property type="entry name" value="Class II aaRS ABD-related"/>
    <property type="match status" value="1"/>
</dbReference>
<dbReference type="Gene3D" id="3.40.50.800">
    <property type="entry name" value="Anticodon-binding domain"/>
    <property type="match status" value="1"/>
</dbReference>
<dbReference type="PROSITE" id="PS50294">
    <property type="entry name" value="WD_REPEATS_REGION"/>
    <property type="match status" value="1"/>
</dbReference>
<comment type="subcellular location">
    <subcellularLocation>
        <location evidence="1">Nucleus</location>
    </subcellularLocation>
</comment>
<sequence>MGKYGEEGSKLVYNLDDQDGELCSMRYDLTVPFARYLAANKIEKIKRYQIAKVYRRDQPVMTKGRFREFYQCDFDIAGPGELMMQEAECLKIADEINHRLLLEAIFEASSIPSNLFKTVSSSIDKLDKIAWADVREELINEKGLNELMADSIGKFVCIGEEHPDWDNSSLFDWFCSDNLSASEEVQKSIIKAIDELKLLFNYAILFGCKDSRIVFSPSLARGLDYYTGIIYEVVMKDFSFNNTQQKNNDESTNNNLSKNVEDNKKQKKKNKNSSKKDEENNEKEESSGNIGSVAAGGRYDKLVGMFLNLGEKSGKKIRDVPCVGISFGIERLFAIMEMKMKNEKSCAVRTSPTQVYVASVKSGGNNQKDEEKIYKPNMLFERMKICAKLWAAGIRAETSYKANPKLLEQFQFCENESSQIPWLLIVAEDELAQNSVKLRCVATREETVCEQNNKKKMFIYMPCIFWHDRKGILFIDVLQNSITKTGGDLVPIYKIVTASIQKEIRVWNFRFDPIEISVPKKQQIEESKKEEENKQQQNEDSIVFVDSKGEKEEEKENAVKDKDEDKILVNEEKVQKQNQQASNKSLSLSVEFLANLEGHRSTTNVVKFSPNGNFIASGDADGYLIVWNLVQSCLEENEKNEISNEKQLKELQLNNNNLEDNKNNEEIPPNRENWQRSKARFSPHPGEITALCFSPDSQFIASVSMNNSISVNRTENGKRLWERGAYRHFANGIIWDPRGKYLVTMSTDRRLDILDAFKGTILRSCYQIELPMILIPEINQQAYKIFHDDQLHAFQRGVEFSPCGGVLFAPAALLEVGTNNIYGTFVFFRNDLKFCRPNALFPSAKPTIQGVSTGLPHRLIFAVLCWDSILLYNSQNETPFAYFANLHYDGLTSIAWTPDGRFLVVSSLEGFNSFICMDTKKMGIPIELKEVLQVEKVQQDEVQQLPSDNLPSTTTTNTPKQTSIDVLSLPDSPKLITPKRPRVKRTLLNNTPQTPKRAKPEENCSSSTVGESPKVVEKKKPRKVTVISTD</sequence>
<dbReference type="SMART" id="SM00320">
    <property type="entry name" value="WD40"/>
    <property type="match status" value="4"/>
</dbReference>
<dbReference type="InterPro" id="IPR036621">
    <property type="entry name" value="Anticodon-bd_dom_sf"/>
</dbReference>
<dbReference type="GO" id="GO:0032543">
    <property type="term" value="P:mitochondrial translation"/>
    <property type="evidence" value="ECO:0007669"/>
    <property type="project" value="TreeGrafter"/>
</dbReference>
<evidence type="ECO:0000256" key="7">
    <source>
        <dbReference type="ARBA" id="ARBA00022840"/>
    </source>
</evidence>
<dbReference type="FunFam" id="3.40.50.800:FF:000012">
    <property type="entry name" value="Histidine--tRNA ligase, cytoplasmic"/>
    <property type="match status" value="1"/>
</dbReference>
<feature type="compositionally biased region" description="Low complexity" evidence="14">
    <location>
        <begin position="942"/>
        <end position="958"/>
    </location>
</feature>
<dbReference type="Gene3D" id="3.30.930.10">
    <property type="entry name" value="Bira Bifunctional Protein, Domain 2"/>
    <property type="match status" value="1"/>
</dbReference>
<dbReference type="GO" id="GO:0006427">
    <property type="term" value="P:histidyl-tRNA aminoacylation"/>
    <property type="evidence" value="ECO:0007669"/>
    <property type="project" value="TreeGrafter"/>
</dbReference>
<keyword evidence="9" id="KW-0648">Protein biosynthesis</keyword>
<feature type="domain" description="Anticodon-binding" evidence="15">
    <location>
        <begin position="354"/>
        <end position="446"/>
    </location>
</feature>
<keyword evidence="17" id="KW-1185">Reference proteome</keyword>
<reference evidence="18" key="1">
    <citation type="submission" date="2022-11" db="UniProtKB">
        <authorList>
            <consortium name="WormBaseParasite"/>
        </authorList>
    </citation>
    <scope>IDENTIFICATION</scope>
</reference>
<dbReference type="GO" id="GO:0003723">
    <property type="term" value="F:RNA binding"/>
    <property type="evidence" value="ECO:0007669"/>
    <property type="project" value="TreeGrafter"/>
</dbReference>
<evidence type="ECO:0000256" key="10">
    <source>
        <dbReference type="ARBA" id="ARBA00023242"/>
    </source>
</evidence>
<keyword evidence="7" id="KW-0067">ATP-binding</keyword>
<dbReference type="InterPro" id="IPR041715">
    <property type="entry name" value="HisRS-like_core"/>
</dbReference>
<feature type="region of interest" description="Disordered" evidence="14">
    <location>
        <begin position="523"/>
        <end position="566"/>
    </location>
</feature>
<dbReference type="PANTHER" id="PTHR11476">
    <property type="entry name" value="HISTIDYL-TRNA SYNTHETASE"/>
    <property type="match status" value="1"/>
</dbReference>
<proteinExistence type="inferred from homology"/>
<evidence type="ECO:0000313" key="18">
    <source>
        <dbReference type="WBParaSite" id="scf7180000420343.g5150"/>
    </source>
</evidence>
<keyword evidence="5" id="KW-0677">Repeat</keyword>
<evidence type="ECO:0000259" key="15">
    <source>
        <dbReference type="Pfam" id="PF03129"/>
    </source>
</evidence>
<dbReference type="GO" id="GO:0004821">
    <property type="term" value="F:histidine-tRNA ligase activity"/>
    <property type="evidence" value="ECO:0007669"/>
    <property type="project" value="UniProtKB-EC"/>
</dbReference>
<dbReference type="GO" id="GO:0005829">
    <property type="term" value="C:cytosol"/>
    <property type="evidence" value="ECO:0007669"/>
    <property type="project" value="TreeGrafter"/>
</dbReference>
<dbReference type="Gene3D" id="2.130.10.10">
    <property type="entry name" value="YVTN repeat-like/Quinoprotein amine dehydrogenase"/>
    <property type="match status" value="1"/>
</dbReference>
<evidence type="ECO:0000256" key="11">
    <source>
        <dbReference type="ARBA" id="ARBA00047639"/>
    </source>
</evidence>
<dbReference type="Pfam" id="PF03129">
    <property type="entry name" value="HGTP_anticodon"/>
    <property type="match status" value="1"/>
</dbReference>
<comment type="similarity">
    <text evidence="2">Belongs to the WD repeat HIR1 family.</text>
</comment>
<dbReference type="GO" id="GO:0005739">
    <property type="term" value="C:mitochondrion"/>
    <property type="evidence" value="ECO:0007669"/>
    <property type="project" value="TreeGrafter"/>
</dbReference>
<dbReference type="GO" id="GO:0006325">
    <property type="term" value="P:chromatin organization"/>
    <property type="evidence" value="ECO:0007669"/>
    <property type="project" value="UniProtKB-KW"/>
</dbReference>
<dbReference type="GO" id="GO:0005634">
    <property type="term" value="C:nucleus"/>
    <property type="evidence" value="ECO:0007669"/>
    <property type="project" value="UniProtKB-SubCell"/>
</dbReference>
<dbReference type="InterPro" id="IPR055410">
    <property type="entry name" value="Beta-prop_CAF1B_HIR1"/>
</dbReference>
<feature type="compositionally biased region" description="Basic and acidic residues" evidence="14">
    <location>
        <begin position="274"/>
        <end position="286"/>
    </location>
</feature>
<dbReference type="GO" id="GO:0002119">
    <property type="term" value="P:nematode larval development"/>
    <property type="evidence" value="ECO:0007669"/>
    <property type="project" value="TreeGrafter"/>
</dbReference>
<dbReference type="Proteomes" id="UP000887560">
    <property type="component" value="Unplaced"/>
</dbReference>
<protein>
    <recommendedName>
        <fullName evidence="3">histidine--tRNA ligase</fullName>
        <ecNumber evidence="3">6.1.1.21</ecNumber>
    </recommendedName>
</protein>
<dbReference type="PROSITE" id="PS50082">
    <property type="entry name" value="WD_REPEATS_2"/>
    <property type="match status" value="1"/>
</dbReference>
<dbReference type="SUPFAM" id="SSF50978">
    <property type="entry name" value="WD40 repeat-like"/>
    <property type="match status" value="1"/>
</dbReference>
<evidence type="ECO:0000313" key="17">
    <source>
        <dbReference type="Proteomes" id="UP000887560"/>
    </source>
</evidence>
<evidence type="ECO:0000256" key="3">
    <source>
        <dbReference type="ARBA" id="ARBA00012815"/>
    </source>
</evidence>
<evidence type="ECO:0000256" key="14">
    <source>
        <dbReference type="SAM" id="MobiDB-lite"/>
    </source>
</evidence>
<organism evidence="17 18">
    <name type="scientific">Meloidogyne floridensis</name>
    <dbReference type="NCBI Taxonomy" id="298350"/>
    <lineage>
        <taxon>Eukaryota</taxon>
        <taxon>Metazoa</taxon>
        <taxon>Ecdysozoa</taxon>
        <taxon>Nematoda</taxon>
        <taxon>Chromadorea</taxon>
        <taxon>Rhabditida</taxon>
        <taxon>Tylenchina</taxon>
        <taxon>Tylenchomorpha</taxon>
        <taxon>Tylenchoidea</taxon>
        <taxon>Meloidogynidae</taxon>
        <taxon>Meloidogyninae</taxon>
        <taxon>Meloidogyne</taxon>
    </lineage>
</organism>
<feature type="domain" description="CAF1B/HIR1 beta-propeller" evidence="16">
    <location>
        <begin position="583"/>
        <end position="920"/>
    </location>
</feature>
<evidence type="ECO:0000256" key="1">
    <source>
        <dbReference type="ARBA" id="ARBA00004123"/>
    </source>
</evidence>
<evidence type="ECO:0000256" key="9">
    <source>
        <dbReference type="ARBA" id="ARBA00022917"/>
    </source>
</evidence>
<name>A0A915NU51_9BILA</name>
<dbReference type="CDD" id="cd00773">
    <property type="entry name" value="HisRS-like_core"/>
    <property type="match status" value="1"/>
</dbReference>
<dbReference type="AlphaFoldDB" id="A0A915NU51"/>
<dbReference type="PANTHER" id="PTHR11476:SF7">
    <property type="entry name" value="HISTIDINE--TRNA LIGASE"/>
    <property type="match status" value="1"/>
</dbReference>
<keyword evidence="4 12" id="KW-0853">WD repeat</keyword>
<keyword evidence="10" id="KW-0539">Nucleus</keyword>
<evidence type="ECO:0000256" key="13">
    <source>
        <dbReference type="SAM" id="Coils"/>
    </source>
</evidence>
<dbReference type="WBParaSite" id="scf7180000420343.g5150">
    <property type="protein sequence ID" value="scf7180000420343.g5150"/>
    <property type="gene ID" value="scf7180000420343.g5150"/>
</dbReference>
<evidence type="ECO:0000256" key="8">
    <source>
        <dbReference type="ARBA" id="ARBA00022853"/>
    </source>
</evidence>
<feature type="compositionally biased region" description="Basic and acidic residues" evidence="14">
    <location>
        <begin position="523"/>
        <end position="534"/>
    </location>
</feature>
<keyword evidence="8" id="KW-0156">Chromatin regulator</keyword>
<dbReference type="InterPro" id="IPR019775">
    <property type="entry name" value="WD40_repeat_CS"/>
</dbReference>
<accession>A0A915NU51</accession>
<feature type="compositionally biased region" description="Polar residues" evidence="14">
    <location>
        <begin position="244"/>
        <end position="256"/>
    </location>
</feature>
<dbReference type="SUPFAM" id="SSF55681">
    <property type="entry name" value="Class II aaRS and biotin synthetases"/>
    <property type="match status" value="1"/>
</dbReference>
<feature type="region of interest" description="Disordered" evidence="14">
    <location>
        <begin position="942"/>
        <end position="1030"/>
    </location>
</feature>
<feature type="repeat" description="WD" evidence="12">
    <location>
        <begin position="596"/>
        <end position="629"/>
    </location>
</feature>
<dbReference type="InterPro" id="IPR015943">
    <property type="entry name" value="WD40/YVTN_repeat-like_dom_sf"/>
</dbReference>